<keyword evidence="9" id="KW-0902">Two-component regulatory system</keyword>
<dbReference type="InterPro" id="IPR003594">
    <property type="entry name" value="HATPase_dom"/>
</dbReference>
<dbReference type="CDD" id="cd00075">
    <property type="entry name" value="HATPase"/>
    <property type="match status" value="1"/>
</dbReference>
<dbReference type="RefSeq" id="WP_138843835.1">
    <property type="nucleotide sequence ID" value="NZ_VCPD01000005.1"/>
</dbReference>
<evidence type="ECO:0000259" key="12">
    <source>
        <dbReference type="PROSITE" id="PS50109"/>
    </source>
</evidence>
<dbReference type="EC" id="2.7.13.3" evidence="3"/>
<dbReference type="Gene3D" id="1.10.287.130">
    <property type="match status" value="1"/>
</dbReference>
<evidence type="ECO:0000256" key="10">
    <source>
        <dbReference type="ARBA" id="ARBA00023136"/>
    </source>
</evidence>
<evidence type="ECO:0000256" key="4">
    <source>
        <dbReference type="ARBA" id="ARBA00022553"/>
    </source>
</evidence>
<accession>A0ABY2WV89</accession>
<dbReference type="InterPro" id="IPR050428">
    <property type="entry name" value="TCS_sensor_his_kinase"/>
</dbReference>
<evidence type="ECO:0000256" key="2">
    <source>
        <dbReference type="ARBA" id="ARBA00004370"/>
    </source>
</evidence>
<dbReference type="PANTHER" id="PTHR45436:SF8">
    <property type="entry name" value="HISTIDINE KINASE"/>
    <property type="match status" value="1"/>
</dbReference>
<evidence type="ECO:0000313" key="15">
    <source>
        <dbReference type="Proteomes" id="UP001193035"/>
    </source>
</evidence>
<dbReference type="EMBL" id="VCPD01000005">
    <property type="protein sequence ID" value="TMV06534.1"/>
    <property type="molecule type" value="Genomic_DNA"/>
</dbReference>
<keyword evidence="6 11" id="KW-0812">Transmembrane</keyword>
<organism evidence="14 15">
    <name type="scientific">Ruegeria sediminis</name>
    <dbReference type="NCBI Taxonomy" id="2583820"/>
    <lineage>
        <taxon>Bacteria</taxon>
        <taxon>Pseudomonadati</taxon>
        <taxon>Pseudomonadota</taxon>
        <taxon>Alphaproteobacteria</taxon>
        <taxon>Rhodobacterales</taxon>
        <taxon>Roseobacteraceae</taxon>
        <taxon>Ruegeria</taxon>
    </lineage>
</organism>
<dbReference type="SMART" id="SM00387">
    <property type="entry name" value="HATPase_c"/>
    <property type="match status" value="1"/>
</dbReference>
<evidence type="ECO:0000256" key="6">
    <source>
        <dbReference type="ARBA" id="ARBA00022692"/>
    </source>
</evidence>
<evidence type="ECO:0000259" key="13">
    <source>
        <dbReference type="PROSITE" id="PS50885"/>
    </source>
</evidence>
<feature type="domain" description="HAMP" evidence="13">
    <location>
        <begin position="183"/>
        <end position="236"/>
    </location>
</feature>
<dbReference type="SMART" id="SM00304">
    <property type="entry name" value="HAMP"/>
    <property type="match status" value="1"/>
</dbReference>
<dbReference type="Pfam" id="PF02518">
    <property type="entry name" value="HATPase_c"/>
    <property type="match status" value="1"/>
</dbReference>
<dbReference type="InterPro" id="IPR004358">
    <property type="entry name" value="Sig_transdc_His_kin-like_C"/>
</dbReference>
<dbReference type="InterPro" id="IPR005467">
    <property type="entry name" value="His_kinase_dom"/>
</dbReference>
<dbReference type="PANTHER" id="PTHR45436">
    <property type="entry name" value="SENSOR HISTIDINE KINASE YKOH"/>
    <property type="match status" value="1"/>
</dbReference>
<dbReference type="SUPFAM" id="SSF55874">
    <property type="entry name" value="ATPase domain of HSP90 chaperone/DNA topoisomerase II/histidine kinase"/>
    <property type="match status" value="1"/>
</dbReference>
<dbReference type="CDD" id="cd00082">
    <property type="entry name" value="HisKA"/>
    <property type="match status" value="1"/>
</dbReference>
<dbReference type="SUPFAM" id="SSF158472">
    <property type="entry name" value="HAMP domain-like"/>
    <property type="match status" value="1"/>
</dbReference>
<dbReference type="Gene3D" id="6.10.340.10">
    <property type="match status" value="1"/>
</dbReference>
<dbReference type="Gene3D" id="3.30.565.10">
    <property type="entry name" value="Histidine kinase-like ATPase, C-terminal domain"/>
    <property type="match status" value="1"/>
</dbReference>
<keyword evidence="15" id="KW-1185">Reference proteome</keyword>
<comment type="catalytic activity">
    <reaction evidence="1">
        <text>ATP + protein L-histidine = ADP + protein N-phospho-L-histidine.</text>
        <dbReference type="EC" id="2.7.13.3"/>
    </reaction>
</comment>
<comment type="subcellular location">
    <subcellularLocation>
        <location evidence="2">Membrane</location>
    </subcellularLocation>
</comment>
<evidence type="ECO:0000256" key="11">
    <source>
        <dbReference type="SAM" id="Phobius"/>
    </source>
</evidence>
<feature type="transmembrane region" description="Helical" evidence="11">
    <location>
        <begin position="158"/>
        <end position="181"/>
    </location>
</feature>
<dbReference type="Pfam" id="PF00672">
    <property type="entry name" value="HAMP"/>
    <property type="match status" value="1"/>
</dbReference>
<keyword evidence="5" id="KW-0808">Transferase</keyword>
<dbReference type="PROSITE" id="PS50885">
    <property type="entry name" value="HAMP"/>
    <property type="match status" value="1"/>
</dbReference>
<evidence type="ECO:0000256" key="5">
    <source>
        <dbReference type="ARBA" id="ARBA00022679"/>
    </source>
</evidence>
<dbReference type="PROSITE" id="PS50109">
    <property type="entry name" value="HIS_KIN"/>
    <property type="match status" value="1"/>
</dbReference>
<dbReference type="PRINTS" id="PR00344">
    <property type="entry name" value="BCTRLSENSOR"/>
</dbReference>
<dbReference type="Proteomes" id="UP001193035">
    <property type="component" value="Unassembled WGS sequence"/>
</dbReference>
<feature type="domain" description="Histidine kinase" evidence="12">
    <location>
        <begin position="244"/>
        <end position="456"/>
    </location>
</feature>
<dbReference type="SUPFAM" id="SSF47384">
    <property type="entry name" value="Homodimeric domain of signal transducing histidine kinase"/>
    <property type="match status" value="1"/>
</dbReference>
<evidence type="ECO:0000256" key="9">
    <source>
        <dbReference type="ARBA" id="ARBA00023012"/>
    </source>
</evidence>
<evidence type="ECO:0000256" key="8">
    <source>
        <dbReference type="ARBA" id="ARBA00022989"/>
    </source>
</evidence>
<comment type="caution">
    <text evidence="14">The sequence shown here is derived from an EMBL/GenBank/DDBJ whole genome shotgun (WGS) entry which is preliminary data.</text>
</comment>
<sequence>MARPLLSLRNARTRLVLTSMVLSTLLTAAVLTLVYVTANRTIAGETRSVVTAELTGLADEYERRGMIGLLTAIERRLENAAERDALYLLTGPRGTVLAGNMLRWPPGVEPGSGWVELDLIKTDSNESVPISAASIRLRGGERLLVGRDASARRQFDRVLIRSGALALMAALALSLLTGWLLTRLVFSRLKDIARTADDIVSGDLTRRIPMRGTGDEFDQVAGTLNEMLDRIEELVSNLRTTSNSIAHDLRSPLSRLRQRVEALSDPALSADDRETDALRALGEVDHLLRVLGQLTEISRAEAGLGREQFEPVDLAQLAGDVVELYEPVAADQGVKLQLTGAADPIPGHRPLLSQALSNLVENALRYAPEGSTVAVNLGGKDGYAILSVSDQGPGVPDTDLPRLEQPFVTLDPSRSSRNSGLGLALVAAIARMHGGAFSARNRDPGLEATLTLARSRRAHAARPPLPS</sequence>
<feature type="transmembrane region" description="Helical" evidence="11">
    <location>
        <begin position="15"/>
        <end position="38"/>
    </location>
</feature>
<dbReference type="InterPro" id="IPR036890">
    <property type="entry name" value="HATPase_C_sf"/>
</dbReference>
<gene>
    <name evidence="14" type="ORF">FGK63_15450</name>
</gene>
<keyword evidence="8 11" id="KW-1133">Transmembrane helix</keyword>
<evidence type="ECO:0000256" key="3">
    <source>
        <dbReference type="ARBA" id="ARBA00012438"/>
    </source>
</evidence>
<keyword evidence="10 11" id="KW-0472">Membrane</keyword>
<evidence type="ECO:0000256" key="1">
    <source>
        <dbReference type="ARBA" id="ARBA00000085"/>
    </source>
</evidence>
<reference evidence="14 15" key="1">
    <citation type="submission" date="2019-05" db="EMBL/GenBank/DDBJ databases">
        <title>Ruegeria sp. nov., isolated from tidal flat.</title>
        <authorList>
            <person name="Kim W."/>
        </authorList>
    </citation>
    <scope>NUCLEOTIDE SEQUENCE [LARGE SCALE GENOMIC DNA]</scope>
    <source>
        <strain evidence="14 15">CAU 1488</strain>
    </source>
</reference>
<proteinExistence type="predicted"/>
<keyword evidence="7" id="KW-0418">Kinase</keyword>
<evidence type="ECO:0000256" key="7">
    <source>
        <dbReference type="ARBA" id="ARBA00022777"/>
    </source>
</evidence>
<protein>
    <recommendedName>
        <fullName evidence="3">histidine kinase</fullName>
        <ecNumber evidence="3">2.7.13.3</ecNumber>
    </recommendedName>
</protein>
<dbReference type="InterPro" id="IPR036097">
    <property type="entry name" value="HisK_dim/P_sf"/>
</dbReference>
<name>A0ABY2WV89_9RHOB</name>
<dbReference type="CDD" id="cd06225">
    <property type="entry name" value="HAMP"/>
    <property type="match status" value="1"/>
</dbReference>
<keyword evidence="4" id="KW-0597">Phosphoprotein</keyword>
<dbReference type="InterPro" id="IPR003661">
    <property type="entry name" value="HisK_dim/P_dom"/>
</dbReference>
<dbReference type="InterPro" id="IPR003660">
    <property type="entry name" value="HAMP_dom"/>
</dbReference>
<dbReference type="SMART" id="SM00388">
    <property type="entry name" value="HisKA"/>
    <property type="match status" value="1"/>
</dbReference>
<evidence type="ECO:0000313" key="14">
    <source>
        <dbReference type="EMBL" id="TMV06534.1"/>
    </source>
</evidence>